<dbReference type="GO" id="GO:0000462">
    <property type="term" value="P:maturation of SSU-rRNA from tricistronic rRNA transcript (SSU-rRNA, 5.8S rRNA, LSU-rRNA)"/>
    <property type="evidence" value="ECO:0007669"/>
    <property type="project" value="TreeGrafter"/>
</dbReference>
<dbReference type="Pfam" id="PF00400">
    <property type="entry name" value="WD40"/>
    <property type="match status" value="1"/>
</dbReference>
<sequence length="136" mass="15744">MLIKTLSRNPDEYVRETKNCTHKVFRNYDEKVHPFKVEREYTRALNATKLDRVFSKPFVACLDSHSDGVNRIAIHPNELSTVVSGSYDGEIKLWNLQTKNCVKTCSSYNGYVQGLTFSVDGERLYSVFFFLIYCIL</sequence>
<dbReference type="InterPro" id="IPR051733">
    <property type="entry name" value="WD_repeat_DCAF13/WDSOF1"/>
</dbReference>
<dbReference type="AlphaFoldDB" id="A0A177B389"/>
<keyword evidence="5" id="KW-1185">Reference proteome</keyword>
<dbReference type="InterPro" id="IPR019775">
    <property type="entry name" value="WD40_repeat_CS"/>
</dbReference>
<comment type="caution">
    <text evidence="4">The sequence shown here is derived from an EMBL/GenBank/DDBJ whole genome shotgun (WGS) entry which is preliminary data.</text>
</comment>
<dbReference type="InterPro" id="IPR015943">
    <property type="entry name" value="WD40/YVTN_repeat-like_dom_sf"/>
</dbReference>
<dbReference type="SMART" id="SM00320">
    <property type="entry name" value="WD40"/>
    <property type="match status" value="2"/>
</dbReference>
<evidence type="ECO:0000313" key="5">
    <source>
        <dbReference type="Proteomes" id="UP000078046"/>
    </source>
</evidence>
<dbReference type="SUPFAM" id="SSF50978">
    <property type="entry name" value="WD40 repeat-like"/>
    <property type="match status" value="1"/>
</dbReference>
<organism evidence="4 5">
    <name type="scientific">Intoshia linei</name>
    <dbReference type="NCBI Taxonomy" id="1819745"/>
    <lineage>
        <taxon>Eukaryota</taxon>
        <taxon>Metazoa</taxon>
        <taxon>Spiralia</taxon>
        <taxon>Lophotrochozoa</taxon>
        <taxon>Mesozoa</taxon>
        <taxon>Orthonectida</taxon>
        <taxon>Rhopaluridae</taxon>
        <taxon>Intoshia</taxon>
    </lineage>
</organism>
<protein>
    <submittedName>
        <fullName evidence="4">Uncharacterized protein</fullName>
    </submittedName>
</protein>
<dbReference type="Proteomes" id="UP000078046">
    <property type="component" value="Unassembled WGS sequence"/>
</dbReference>
<proteinExistence type="predicted"/>
<dbReference type="PROSITE" id="PS00678">
    <property type="entry name" value="WD_REPEATS_1"/>
    <property type="match status" value="1"/>
</dbReference>
<evidence type="ECO:0000256" key="1">
    <source>
        <dbReference type="ARBA" id="ARBA00022574"/>
    </source>
</evidence>
<dbReference type="PROSITE" id="PS50294">
    <property type="entry name" value="WD_REPEATS_REGION"/>
    <property type="match status" value="1"/>
</dbReference>
<evidence type="ECO:0000256" key="2">
    <source>
        <dbReference type="ARBA" id="ARBA00022737"/>
    </source>
</evidence>
<reference evidence="4 5" key="1">
    <citation type="submission" date="2016-04" db="EMBL/GenBank/DDBJ databases">
        <title>The genome of Intoshia linei affirms orthonectids as highly simplified spiralians.</title>
        <authorList>
            <person name="Mikhailov K.V."/>
            <person name="Slusarev G.S."/>
            <person name="Nikitin M.A."/>
            <person name="Logacheva M.D."/>
            <person name="Penin A."/>
            <person name="Aleoshin V."/>
            <person name="Panchin Y.V."/>
        </authorList>
    </citation>
    <scope>NUCLEOTIDE SEQUENCE [LARGE SCALE GENOMIC DNA]</scope>
    <source>
        <strain evidence="4">Intl2013</strain>
        <tissue evidence="4">Whole animal</tissue>
    </source>
</reference>
<dbReference type="EMBL" id="LWCA01000402">
    <property type="protein sequence ID" value="OAF68696.1"/>
    <property type="molecule type" value="Genomic_DNA"/>
</dbReference>
<dbReference type="Gene3D" id="2.130.10.10">
    <property type="entry name" value="YVTN repeat-like/Quinoprotein amine dehydrogenase"/>
    <property type="match status" value="1"/>
</dbReference>
<dbReference type="OrthoDB" id="10249065at2759"/>
<feature type="repeat" description="WD" evidence="3">
    <location>
        <begin position="62"/>
        <end position="104"/>
    </location>
</feature>
<keyword evidence="1 3" id="KW-0853">WD repeat</keyword>
<dbReference type="GO" id="GO:0032040">
    <property type="term" value="C:small-subunit processome"/>
    <property type="evidence" value="ECO:0007669"/>
    <property type="project" value="TreeGrafter"/>
</dbReference>
<name>A0A177B389_9BILA</name>
<dbReference type="InterPro" id="IPR001680">
    <property type="entry name" value="WD40_rpt"/>
</dbReference>
<dbReference type="PANTHER" id="PTHR22851">
    <property type="entry name" value="U3 SMALL NUCLEOLAR RNA U3 SNORNA ASSOCIATED PROTEIN"/>
    <property type="match status" value="1"/>
</dbReference>
<dbReference type="PANTHER" id="PTHR22851:SF0">
    <property type="entry name" value="DDB1- AND CUL4-ASSOCIATED FACTOR 13"/>
    <property type="match status" value="1"/>
</dbReference>
<dbReference type="InterPro" id="IPR036322">
    <property type="entry name" value="WD40_repeat_dom_sf"/>
</dbReference>
<gene>
    <name evidence="4" type="ORF">A3Q56_03568</name>
</gene>
<evidence type="ECO:0000313" key="4">
    <source>
        <dbReference type="EMBL" id="OAF68696.1"/>
    </source>
</evidence>
<accession>A0A177B389</accession>
<evidence type="ECO:0000256" key="3">
    <source>
        <dbReference type="PROSITE-ProRule" id="PRU00221"/>
    </source>
</evidence>
<keyword evidence="2" id="KW-0677">Repeat</keyword>
<dbReference type="PROSITE" id="PS50082">
    <property type="entry name" value="WD_REPEATS_2"/>
    <property type="match status" value="1"/>
</dbReference>